<dbReference type="AlphaFoldDB" id="A0A2G8KGF0"/>
<feature type="transmembrane region" description="Helical" evidence="1">
    <location>
        <begin position="59"/>
        <end position="78"/>
    </location>
</feature>
<evidence type="ECO:0000256" key="1">
    <source>
        <dbReference type="SAM" id="Phobius"/>
    </source>
</evidence>
<reference evidence="2 3" key="1">
    <citation type="journal article" date="2017" name="PLoS Biol.">
        <title>The sea cucumber genome provides insights into morphological evolution and visceral regeneration.</title>
        <authorList>
            <person name="Zhang X."/>
            <person name="Sun L."/>
            <person name="Yuan J."/>
            <person name="Sun Y."/>
            <person name="Gao Y."/>
            <person name="Zhang L."/>
            <person name="Li S."/>
            <person name="Dai H."/>
            <person name="Hamel J.F."/>
            <person name="Liu C."/>
            <person name="Yu Y."/>
            <person name="Liu S."/>
            <person name="Lin W."/>
            <person name="Guo K."/>
            <person name="Jin S."/>
            <person name="Xu P."/>
            <person name="Storey K.B."/>
            <person name="Huan P."/>
            <person name="Zhang T."/>
            <person name="Zhou Y."/>
            <person name="Zhang J."/>
            <person name="Lin C."/>
            <person name="Li X."/>
            <person name="Xing L."/>
            <person name="Huo D."/>
            <person name="Sun M."/>
            <person name="Wang L."/>
            <person name="Mercier A."/>
            <person name="Li F."/>
            <person name="Yang H."/>
            <person name="Xiang J."/>
        </authorList>
    </citation>
    <scope>NUCLEOTIDE SEQUENCE [LARGE SCALE GENOMIC DNA]</scope>
    <source>
        <strain evidence="2">Shaxun</strain>
        <tissue evidence="2">Muscle</tissue>
    </source>
</reference>
<gene>
    <name evidence="2" type="ORF">BSL78_16074</name>
</gene>
<proteinExistence type="predicted"/>
<comment type="caution">
    <text evidence="2">The sequence shown here is derived from an EMBL/GenBank/DDBJ whole genome shotgun (WGS) entry which is preliminary data.</text>
</comment>
<dbReference type="EMBL" id="MRZV01000605">
    <property type="protein sequence ID" value="PIK47050.1"/>
    <property type="molecule type" value="Genomic_DNA"/>
</dbReference>
<feature type="transmembrane region" description="Helical" evidence="1">
    <location>
        <begin position="25"/>
        <end position="47"/>
    </location>
</feature>
<keyword evidence="1" id="KW-1133">Transmembrane helix</keyword>
<dbReference type="Proteomes" id="UP000230750">
    <property type="component" value="Unassembled WGS sequence"/>
</dbReference>
<evidence type="ECO:0000313" key="2">
    <source>
        <dbReference type="EMBL" id="PIK47050.1"/>
    </source>
</evidence>
<evidence type="ECO:0000313" key="3">
    <source>
        <dbReference type="Proteomes" id="UP000230750"/>
    </source>
</evidence>
<keyword evidence="1" id="KW-0812">Transmembrane</keyword>
<protein>
    <submittedName>
        <fullName evidence="2">Uncharacterized protein</fullName>
    </submittedName>
</protein>
<accession>A0A2G8KGF0</accession>
<organism evidence="2 3">
    <name type="scientific">Stichopus japonicus</name>
    <name type="common">Sea cucumber</name>
    <dbReference type="NCBI Taxonomy" id="307972"/>
    <lineage>
        <taxon>Eukaryota</taxon>
        <taxon>Metazoa</taxon>
        <taxon>Echinodermata</taxon>
        <taxon>Eleutherozoa</taxon>
        <taxon>Echinozoa</taxon>
        <taxon>Holothuroidea</taxon>
        <taxon>Aspidochirotacea</taxon>
        <taxon>Aspidochirotida</taxon>
        <taxon>Stichopodidae</taxon>
        <taxon>Apostichopus</taxon>
    </lineage>
</organism>
<keyword evidence="3" id="KW-1185">Reference proteome</keyword>
<sequence length="105" mass="11542">MNNITESADTTVLGRDESREGAEEILVGMLCLVGFIQVAARLAVCIFVDERGGSSMKDYLSEIFLLMALLTLFLLFVVTCADAVALKFYRLMGLLIWLSLMVAIS</sequence>
<keyword evidence="1" id="KW-0472">Membrane</keyword>
<name>A0A2G8KGF0_STIJA</name>